<dbReference type="GO" id="GO:0005840">
    <property type="term" value="C:ribosome"/>
    <property type="evidence" value="ECO:0007669"/>
    <property type="project" value="InterPro"/>
</dbReference>
<evidence type="ECO:0000313" key="4">
    <source>
        <dbReference type="RefSeq" id="XP_031374293.1"/>
    </source>
</evidence>
<dbReference type="InterPro" id="IPR002676">
    <property type="entry name" value="RimM_N"/>
</dbReference>
<dbReference type="SUPFAM" id="SSF50447">
    <property type="entry name" value="Translation proteins"/>
    <property type="match status" value="1"/>
</dbReference>
<dbReference type="RefSeq" id="XP_031374293.1">
    <property type="nucleotide sequence ID" value="XM_031518433.1"/>
</dbReference>
<dbReference type="OrthoDB" id="532420at2759"/>
<dbReference type="GO" id="GO:0006048">
    <property type="term" value="P:UDP-N-acetylglucosamine biosynthetic process"/>
    <property type="evidence" value="ECO:0007669"/>
    <property type="project" value="TreeGrafter"/>
</dbReference>
<reference evidence="3" key="1">
    <citation type="journal article" date="2020" name="Plant Biotechnol. J.">
        <title>The pomegranate (Punica granatum L.) draft genome dissects genetic divergence between soft- and hard-seeded cultivars.</title>
        <authorList>
            <person name="Luo X."/>
            <person name="Li H."/>
            <person name="Wu Z."/>
            <person name="Yao W."/>
            <person name="Zhao P."/>
            <person name="Cao D."/>
            <person name="Yu H."/>
            <person name="Li K."/>
            <person name="Poudel K."/>
            <person name="Zhao D."/>
            <person name="Zhang F."/>
            <person name="Xia X."/>
            <person name="Chen L."/>
            <person name="Wang Q."/>
            <person name="Jing D."/>
            <person name="Cao S."/>
        </authorList>
    </citation>
    <scope>NUCLEOTIDE SEQUENCE [LARGE SCALE GENOMIC DNA]</scope>
    <source>
        <strain evidence="3">cv. Tunisia</strain>
    </source>
</reference>
<dbReference type="Gene3D" id="2.40.30.60">
    <property type="entry name" value="RimM"/>
    <property type="match status" value="1"/>
</dbReference>
<evidence type="ECO:0000259" key="2">
    <source>
        <dbReference type="Pfam" id="PF24986"/>
    </source>
</evidence>
<feature type="domain" description="RimM N-terminal" evidence="1">
    <location>
        <begin position="83"/>
        <end position="170"/>
    </location>
</feature>
<gene>
    <name evidence="4" type="primary">LOC116188975</name>
</gene>
<dbReference type="InterPro" id="IPR039741">
    <property type="entry name" value="UDP-sugar_pyrophosphorylase"/>
</dbReference>
<dbReference type="Proteomes" id="UP000515151">
    <property type="component" value="Chromosome 8"/>
</dbReference>
<evidence type="ECO:0000313" key="3">
    <source>
        <dbReference type="Proteomes" id="UP000515151"/>
    </source>
</evidence>
<dbReference type="FunFam" id="2.30.30.240:FF:000002">
    <property type="entry name" value="Ribosome maturation factor rimM"/>
    <property type="match status" value="1"/>
</dbReference>
<dbReference type="SUPFAM" id="SSF53448">
    <property type="entry name" value="Nucleotide-diphospho-sugar transferases"/>
    <property type="match status" value="1"/>
</dbReference>
<dbReference type="InterPro" id="IPR011033">
    <property type="entry name" value="PRC_barrel-like_sf"/>
</dbReference>
<dbReference type="GO" id="GO:0043022">
    <property type="term" value="F:ribosome binding"/>
    <property type="evidence" value="ECO:0007669"/>
    <property type="project" value="InterPro"/>
</dbReference>
<reference evidence="4" key="2">
    <citation type="submission" date="2025-08" db="UniProtKB">
        <authorList>
            <consortium name="RefSeq"/>
        </authorList>
    </citation>
    <scope>IDENTIFICATION</scope>
    <source>
        <tissue evidence="4">Leaf</tissue>
    </source>
</reference>
<dbReference type="GeneID" id="116188975"/>
<accession>A0A6P8BYL9</accession>
<dbReference type="GO" id="GO:0006364">
    <property type="term" value="P:rRNA processing"/>
    <property type="evidence" value="ECO:0007669"/>
    <property type="project" value="InterPro"/>
</dbReference>
<feature type="domain" description="Ribosome maturation factor RimM PRC barrel" evidence="2">
    <location>
        <begin position="183"/>
        <end position="270"/>
    </location>
</feature>
<dbReference type="InterPro" id="IPR011961">
    <property type="entry name" value="RimM"/>
</dbReference>
<dbReference type="PANTHER" id="PTHR11952:SF10">
    <property type="entry name" value="16S RRNA PROCESSING PROTEIN RIMM FAMILY"/>
    <property type="match status" value="1"/>
</dbReference>
<dbReference type="NCBIfam" id="TIGR02273">
    <property type="entry name" value="16S_RimM"/>
    <property type="match status" value="1"/>
</dbReference>
<dbReference type="InterPro" id="IPR009000">
    <property type="entry name" value="Transl_B-barrel_sf"/>
</dbReference>
<keyword evidence="3" id="KW-1185">Reference proteome</keyword>
<protein>
    <submittedName>
        <fullName evidence="4">Uncharacterized protein LOC116188975 isoform X1</fullName>
    </submittedName>
</protein>
<proteinExistence type="inferred from homology"/>
<dbReference type="SUPFAM" id="SSF50346">
    <property type="entry name" value="PRC-barrel domain"/>
    <property type="match status" value="1"/>
</dbReference>
<name>A0A6P8BYL9_PUNGR</name>
<dbReference type="AlphaFoldDB" id="A0A6P8BYL9"/>
<evidence type="ECO:0000259" key="1">
    <source>
        <dbReference type="Pfam" id="PF01782"/>
    </source>
</evidence>
<dbReference type="GO" id="GO:0003977">
    <property type="term" value="F:UDP-N-acetylglucosamine diphosphorylase activity"/>
    <property type="evidence" value="ECO:0007669"/>
    <property type="project" value="TreeGrafter"/>
</dbReference>
<dbReference type="Gene3D" id="3.90.550.10">
    <property type="entry name" value="Spore Coat Polysaccharide Biosynthesis Protein SpsA, Chain A"/>
    <property type="match status" value="1"/>
</dbReference>
<dbReference type="Gene3D" id="2.30.30.240">
    <property type="entry name" value="PRC-barrel domain"/>
    <property type="match status" value="1"/>
</dbReference>
<dbReference type="Pfam" id="PF24986">
    <property type="entry name" value="PRC_RimM"/>
    <property type="match status" value="1"/>
</dbReference>
<organism evidence="3 4">
    <name type="scientific">Punica granatum</name>
    <name type="common">Pomegranate</name>
    <dbReference type="NCBI Taxonomy" id="22663"/>
    <lineage>
        <taxon>Eukaryota</taxon>
        <taxon>Viridiplantae</taxon>
        <taxon>Streptophyta</taxon>
        <taxon>Embryophyta</taxon>
        <taxon>Tracheophyta</taxon>
        <taxon>Spermatophyta</taxon>
        <taxon>Magnoliopsida</taxon>
        <taxon>eudicotyledons</taxon>
        <taxon>Gunneridae</taxon>
        <taxon>Pentapetalae</taxon>
        <taxon>rosids</taxon>
        <taxon>malvids</taxon>
        <taxon>Myrtales</taxon>
        <taxon>Lythraceae</taxon>
        <taxon>Punica</taxon>
    </lineage>
</organism>
<dbReference type="InterPro" id="IPR056792">
    <property type="entry name" value="PRC_RimM"/>
</dbReference>
<dbReference type="PANTHER" id="PTHR11952">
    <property type="entry name" value="UDP- GLUCOSE PYROPHOSPHORYLASE"/>
    <property type="match status" value="1"/>
</dbReference>
<dbReference type="InterPro" id="IPR029044">
    <property type="entry name" value="Nucleotide-diphossugar_trans"/>
</dbReference>
<dbReference type="HAMAP" id="MF_00014">
    <property type="entry name" value="Ribosome_mat_RimM"/>
    <property type="match status" value="1"/>
</dbReference>
<dbReference type="InterPro" id="IPR036976">
    <property type="entry name" value="RimM_N_sf"/>
</dbReference>
<dbReference type="Pfam" id="PF01782">
    <property type="entry name" value="RimM"/>
    <property type="match status" value="1"/>
</dbReference>
<sequence>MMQRSSVLCCSNPLPSSPYPLTFVRRFATGCRSRLPPLVSASSPLWLRVTRLQNRRIAISSLQSNAAQEIIETSLTESGYVEIGYISRVHGLQGEICVKPTTDFPELRFCKPGRRWLKHRVSGRDMVQEIELVDGRGHPGQKTWILKFEGIDTVDQAKQLIGSTLLVAKRDRPELDEGEFYTHDLVGMRVIHKETAEVVGTVVSVYDSGANDLLHVQLDSSARTLDGSGKSKEEENGAPDRLIWVPFVEAIVPDIDVQRKEMFITPPKGLLELNLRSDTISKKERRQLEWKERKRFQKRLIAAKKKLCELEQQHVFHGFRYGEKAQGRLLADQIVGINSKLLQQALQNIQMSSEINNVAKFLGGTKSKVPATTVEKLSANSSFHENGNRLIFEGKLAILLVVNDSDRLDISNSDSFPEFLVQVEDRGSVPMILISPSHQITPLERLFLENDYFAFDSKKVWFLEEEMLPVVSISTEEPKKHKILMKSPWEMLQSPVGPGGIVSSLSSQHMPEILTELGVEYLWVCSTDRVLQGAPELLLGFTKSKEAEVGIQVSEDTKQPEQSVDMILSLSFLNKLVNQIDKLQYFAIPKASSHVEFIEKQWVDVVPSSPNSYEIRGSLYSCLNFCSSDKVCLLEIND</sequence>